<evidence type="ECO:0000313" key="1">
    <source>
        <dbReference type="EMBL" id="KAI4322584.1"/>
    </source>
</evidence>
<dbReference type="EMBL" id="CM039434">
    <property type="protein sequence ID" value="KAI4322584.1"/>
    <property type="molecule type" value="Genomic_DNA"/>
</dbReference>
<evidence type="ECO:0000313" key="2">
    <source>
        <dbReference type="Proteomes" id="UP000828941"/>
    </source>
</evidence>
<keyword evidence="2" id="KW-1185">Reference proteome</keyword>
<gene>
    <name evidence="1" type="ORF">L6164_022261</name>
</gene>
<proteinExistence type="predicted"/>
<dbReference type="Proteomes" id="UP000828941">
    <property type="component" value="Chromosome 9"/>
</dbReference>
<organism evidence="1 2">
    <name type="scientific">Bauhinia variegata</name>
    <name type="common">Purple orchid tree</name>
    <name type="synonym">Phanera variegata</name>
    <dbReference type="NCBI Taxonomy" id="167791"/>
    <lineage>
        <taxon>Eukaryota</taxon>
        <taxon>Viridiplantae</taxon>
        <taxon>Streptophyta</taxon>
        <taxon>Embryophyta</taxon>
        <taxon>Tracheophyta</taxon>
        <taxon>Spermatophyta</taxon>
        <taxon>Magnoliopsida</taxon>
        <taxon>eudicotyledons</taxon>
        <taxon>Gunneridae</taxon>
        <taxon>Pentapetalae</taxon>
        <taxon>rosids</taxon>
        <taxon>fabids</taxon>
        <taxon>Fabales</taxon>
        <taxon>Fabaceae</taxon>
        <taxon>Cercidoideae</taxon>
        <taxon>Cercideae</taxon>
        <taxon>Bauhiniinae</taxon>
        <taxon>Bauhinia</taxon>
    </lineage>
</organism>
<reference evidence="1 2" key="1">
    <citation type="journal article" date="2022" name="DNA Res.">
        <title>Chromosomal-level genome assembly of the orchid tree Bauhinia variegata (Leguminosae; Cercidoideae) supports the allotetraploid origin hypothesis of Bauhinia.</title>
        <authorList>
            <person name="Zhong Y."/>
            <person name="Chen Y."/>
            <person name="Zheng D."/>
            <person name="Pang J."/>
            <person name="Liu Y."/>
            <person name="Luo S."/>
            <person name="Meng S."/>
            <person name="Qian L."/>
            <person name="Wei D."/>
            <person name="Dai S."/>
            <person name="Zhou R."/>
        </authorList>
    </citation>
    <scope>NUCLEOTIDE SEQUENCE [LARGE SCALE GENOMIC DNA]</scope>
    <source>
        <strain evidence="1">BV-YZ2020</strain>
    </source>
</reference>
<name>A0ACB9MGI5_BAUVA</name>
<accession>A0ACB9MGI5</accession>
<comment type="caution">
    <text evidence="1">The sequence shown here is derived from an EMBL/GenBank/DDBJ whole genome shotgun (WGS) entry which is preliminary data.</text>
</comment>
<sequence length="282" mass="32920">MMNAADAEPLSLLELIDKVQRLGMTYKFEEDINRALQSIISLGNLNDRAEKNLYATSLSFRLLRQHGFHVSQDLFNSFKDNEGKFKSEFRNVVPGMLSLYEASHLAFEGESLMDEAKAFSRTQLKNLKEGLRTSMGEKISHVLELPYHQGLHRLEARWYVDTHDKNYEIRNPLLLELAKLDFNMVQTLHRQELRDMSRWWKEIGLAKKLSFARNRLMESIFWSLGMVPDARFSKCRKQLPEVVKLITVLDDIYDVYGTLDELELFTDVVQRWDVNAIDTLLD</sequence>
<protein>
    <submittedName>
        <fullName evidence="1">Uncharacterized protein</fullName>
    </submittedName>
</protein>